<dbReference type="AlphaFoldDB" id="A0A1B6I8Y2"/>
<gene>
    <name evidence="2" type="ORF">g.9822</name>
</gene>
<feature type="non-terminal residue" evidence="2">
    <location>
        <position position="126"/>
    </location>
</feature>
<protein>
    <recommendedName>
        <fullName evidence="3">Carrier domain-containing protein</fullName>
    </recommendedName>
</protein>
<evidence type="ECO:0008006" key="3">
    <source>
        <dbReference type="Google" id="ProtNLM"/>
    </source>
</evidence>
<sequence length="126" mass="13726">QKLSEVIKSELKDRKPVDLFKALWRQYLSSESQEDVGFLNGGGNSVTAMQIVNRLKLPTTRATATVLAQMLNNSSLAECCRLVEASDSGGGETDTADGTRDDLERNQSVSKKAKIDSADKVMCIVM</sequence>
<reference evidence="2" key="1">
    <citation type="submission" date="2015-11" db="EMBL/GenBank/DDBJ databases">
        <title>De novo transcriptome assembly of four potential Pierce s Disease insect vectors from Arizona vineyards.</title>
        <authorList>
            <person name="Tassone E.E."/>
        </authorList>
    </citation>
    <scope>NUCLEOTIDE SEQUENCE</scope>
</reference>
<feature type="region of interest" description="Disordered" evidence="1">
    <location>
        <begin position="86"/>
        <end position="111"/>
    </location>
</feature>
<dbReference type="EMBL" id="GECU01024339">
    <property type="protein sequence ID" value="JAS83367.1"/>
    <property type="molecule type" value="Transcribed_RNA"/>
</dbReference>
<evidence type="ECO:0000256" key="1">
    <source>
        <dbReference type="SAM" id="MobiDB-lite"/>
    </source>
</evidence>
<dbReference type="Gene3D" id="1.10.1200.10">
    <property type="entry name" value="ACP-like"/>
    <property type="match status" value="1"/>
</dbReference>
<organism evidence="2">
    <name type="scientific">Homalodisca liturata</name>
    <dbReference type="NCBI Taxonomy" id="320908"/>
    <lineage>
        <taxon>Eukaryota</taxon>
        <taxon>Metazoa</taxon>
        <taxon>Ecdysozoa</taxon>
        <taxon>Arthropoda</taxon>
        <taxon>Hexapoda</taxon>
        <taxon>Insecta</taxon>
        <taxon>Pterygota</taxon>
        <taxon>Neoptera</taxon>
        <taxon>Paraneoptera</taxon>
        <taxon>Hemiptera</taxon>
        <taxon>Auchenorrhyncha</taxon>
        <taxon>Membracoidea</taxon>
        <taxon>Cicadellidae</taxon>
        <taxon>Cicadellinae</taxon>
        <taxon>Proconiini</taxon>
        <taxon>Homalodisca</taxon>
    </lineage>
</organism>
<name>A0A1B6I8Y2_9HEMI</name>
<proteinExistence type="predicted"/>
<feature type="non-terminal residue" evidence="2">
    <location>
        <position position="1"/>
    </location>
</feature>
<evidence type="ECO:0000313" key="2">
    <source>
        <dbReference type="EMBL" id="JAS83367.1"/>
    </source>
</evidence>
<accession>A0A1B6I8Y2</accession>
<dbReference type="InterPro" id="IPR036736">
    <property type="entry name" value="ACP-like_sf"/>
</dbReference>